<name>A0ABQ4M5Q3_9BACL</name>
<keyword evidence="3" id="KW-1185">Reference proteome</keyword>
<feature type="transmembrane region" description="Helical" evidence="1">
    <location>
        <begin position="84"/>
        <end position="104"/>
    </location>
</feature>
<keyword evidence="1" id="KW-0812">Transmembrane</keyword>
<feature type="transmembrane region" description="Helical" evidence="1">
    <location>
        <begin position="53"/>
        <end position="72"/>
    </location>
</feature>
<keyword evidence="1" id="KW-1133">Transmembrane helix</keyword>
<dbReference type="Pfam" id="PF18936">
    <property type="entry name" value="DUF5684"/>
    <property type="match status" value="1"/>
</dbReference>
<dbReference type="RefSeq" id="WP_244861344.1">
    <property type="nucleotide sequence ID" value="NZ_BOSL01000001.1"/>
</dbReference>
<evidence type="ECO:0000256" key="1">
    <source>
        <dbReference type="SAM" id="Phobius"/>
    </source>
</evidence>
<proteinExistence type="predicted"/>
<evidence type="ECO:0000313" key="3">
    <source>
        <dbReference type="Proteomes" id="UP000679992"/>
    </source>
</evidence>
<feature type="transmembrane region" description="Helical" evidence="1">
    <location>
        <begin position="30"/>
        <end position="46"/>
    </location>
</feature>
<dbReference type="Proteomes" id="UP000679992">
    <property type="component" value="Unassembled WGS sequence"/>
</dbReference>
<evidence type="ECO:0008006" key="4">
    <source>
        <dbReference type="Google" id="ProtNLM"/>
    </source>
</evidence>
<dbReference type="InterPro" id="IPR043739">
    <property type="entry name" value="DUF5684"/>
</dbReference>
<protein>
    <recommendedName>
        <fullName evidence="4">Signal peptidase I</fullName>
    </recommendedName>
</protein>
<accession>A0ABQ4M5Q3</accession>
<reference evidence="2 3" key="1">
    <citation type="submission" date="2021-03" db="EMBL/GenBank/DDBJ databases">
        <title>Antimicrobial resistance genes in bacteria isolated from Japanese honey, and their potential for conferring macrolide and lincosamide resistance in the American foulbrood pathogen Paenibacillus larvae.</title>
        <authorList>
            <person name="Okamoto M."/>
            <person name="Kumagai M."/>
            <person name="Kanamori H."/>
            <person name="Takamatsu D."/>
        </authorList>
    </citation>
    <scope>NUCLEOTIDE SEQUENCE [LARGE SCALE GENOMIC DNA]</scope>
    <source>
        <strain evidence="2 3">J42TS3</strain>
    </source>
</reference>
<sequence length="126" mass="14447">MWFVVLLILALYVLFAGAYFSLAKKAGLDHIAWFAFVPVLSNILQLRLIKQSGWWVLMLLVPVANFVFQIIWQVKLLNAFGKNGAHVLFCIFLPIVYAIQWLVWGYSSSTTYRLNDPFPPHNNFAA</sequence>
<dbReference type="EMBL" id="BOSL01000001">
    <property type="protein sequence ID" value="GIP51339.1"/>
    <property type="molecule type" value="Genomic_DNA"/>
</dbReference>
<keyword evidence="1" id="KW-0472">Membrane</keyword>
<evidence type="ECO:0000313" key="2">
    <source>
        <dbReference type="EMBL" id="GIP51339.1"/>
    </source>
</evidence>
<comment type="caution">
    <text evidence="2">The sequence shown here is derived from an EMBL/GenBank/DDBJ whole genome shotgun (WGS) entry which is preliminary data.</text>
</comment>
<gene>
    <name evidence="2" type="ORF">J42TS3_03740</name>
</gene>
<organism evidence="2 3">
    <name type="scientific">Paenibacillus vini</name>
    <dbReference type="NCBI Taxonomy" id="1476024"/>
    <lineage>
        <taxon>Bacteria</taxon>
        <taxon>Bacillati</taxon>
        <taxon>Bacillota</taxon>
        <taxon>Bacilli</taxon>
        <taxon>Bacillales</taxon>
        <taxon>Paenibacillaceae</taxon>
        <taxon>Paenibacillus</taxon>
    </lineage>
</organism>